<keyword evidence="3" id="KW-1185">Reference proteome</keyword>
<protein>
    <submittedName>
        <fullName evidence="2">Uncharacterized protein</fullName>
    </submittedName>
</protein>
<dbReference type="PANTHER" id="PTHR37540:SF5">
    <property type="entry name" value="TRANSCRIPTION FACTOR DOMAIN-CONTAINING PROTEIN"/>
    <property type="match status" value="1"/>
</dbReference>
<accession>A0AAJ0G718</accession>
<feature type="compositionally biased region" description="Basic and acidic residues" evidence="1">
    <location>
        <begin position="86"/>
        <end position="95"/>
    </location>
</feature>
<feature type="region of interest" description="Disordered" evidence="1">
    <location>
        <begin position="35"/>
        <end position="95"/>
    </location>
</feature>
<comment type="caution">
    <text evidence="2">The sequence shown here is derived from an EMBL/GenBank/DDBJ whole genome shotgun (WGS) entry which is preliminary data.</text>
</comment>
<dbReference type="EMBL" id="JAWDJX010000120">
    <property type="protein sequence ID" value="KAK3046039.1"/>
    <property type="molecule type" value="Genomic_DNA"/>
</dbReference>
<name>A0AAJ0G718_9PEZI</name>
<gene>
    <name evidence="2" type="ORF">LTR09_012440</name>
</gene>
<feature type="compositionally biased region" description="Basic and acidic residues" evidence="1">
    <location>
        <begin position="41"/>
        <end position="50"/>
    </location>
</feature>
<evidence type="ECO:0000313" key="3">
    <source>
        <dbReference type="Proteomes" id="UP001271007"/>
    </source>
</evidence>
<reference evidence="2" key="1">
    <citation type="submission" date="2023-04" db="EMBL/GenBank/DDBJ databases">
        <title>Black Yeasts Isolated from many extreme environments.</title>
        <authorList>
            <person name="Coleine C."/>
            <person name="Stajich J.E."/>
            <person name="Selbmann L."/>
        </authorList>
    </citation>
    <scope>NUCLEOTIDE SEQUENCE</scope>
    <source>
        <strain evidence="2">CCFEE 5312</strain>
    </source>
</reference>
<organism evidence="2 3">
    <name type="scientific">Extremus antarcticus</name>
    <dbReference type="NCBI Taxonomy" id="702011"/>
    <lineage>
        <taxon>Eukaryota</taxon>
        <taxon>Fungi</taxon>
        <taxon>Dikarya</taxon>
        <taxon>Ascomycota</taxon>
        <taxon>Pezizomycotina</taxon>
        <taxon>Dothideomycetes</taxon>
        <taxon>Dothideomycetidae</taxon>
        <taxon>Mycosphaerellales</taxon>
        <taxon>Extremaceae</taxon>
        <taxon>Extremus</taxon>
    </lineage>
</organism>
<dbReference type="PANTHER" id="PTHR37540">
    <property type="entry name" value="TRANSCRIPTION FACTOR (ACR-2), PUTATIVE-RELATED-RELATED"/>
    <property type="match status" value="1"/>
</dbReference>
<evidence type="ECO:0000256" key="1">
    <source>
        <dbReference type="SAM" id="MobiDB-lite"/>
    </source>
</evidence>
<evidence type="ECO:0000313" key="2">
    <source>
        <dbReference type="EMBL" id="KAK3046039.1"/>
    </source>
</evidence>
<dbReference type="Proteomes" id="UP001271007">
    <property type="component" value="Unassembled WGS sequence"/>
</dbReference>
<sequence length="488" mass="54675">MPNDFAFISVGDPGKSSDADRLLIRSHVMRGRNKRLGSRRCVREAARRTDAPPATSAITRGRKSALRESTGSSPEPADTELAVQEQDGRKGNEQPRKGFAAACIQLDQQIRSRSGVFASLDNTETGYGELISELLKYDSANAAAFPIKQSIEFDEPENACVPWIFSNMAFAHSVFFATSATNDFRLGRPFTSSTLIYLKRTIRCLNKQLGEDGGHLDDSTTYTIVTLAILATLFGDLTAARAHMIGLQRIIGLRGGESYLSERPKQYFMLERLDLTWSVQSGALPHYSHEPVDWRSAFTGPRAVFDTTSLALMVAELVDSRLATVFQDFQRLTKLINAHAEKDGRLKGDIFQHVLGSIQRRLLWLRFPQDDGWSERLRLGMLAYLTTTFQLSGRKISYDYLSARYRLSCQMLEASTLSTSMRTLTAWLLLVGATSVFEPSEPWLRATWNDTAIAGENWEDAQHRLESVLWISHIQDETGRRAYAALTQ</sequence>
<dbReference type="AlphaFoldDB" id="A0AAJ0G718"/>
<proteinExistence type="predicted"/>